<evidence type="ECO:0000256" key="8">
    <source>
        <dbReference type="PROSITE-ProRule" id="PRU00042"/>
    </source>
</evidence>
<comment type="caution">
    <text evidence="11">The sequence shown here is derived from an EMBL/GenBank/DDBJ whole genome shotgun (WGS) entry which is preliminary data.</text>
</comment>
<keyword evidence="4" id="KW-0862">Zinc</keyword>
<keyword evidence="3 8" id="KW-0863">Zinc-finger</keyword>
<name>A0A8J5I1G1_ZINOF</name>
<dbReference type="PANTHER" id="PTHR45801:SF116">
    <property type="entry name" value="TRANSCRIPTIONAL REGULATOR TAC1-LIKE"/>
    <property type="match status" value="1"/>
</dbReference>
<evidence type="ECO:0000313" key="12">
    <source>
        <dbReference type="Proteomes" id="UP000734854"/>
    </source>
</evidence>
<dbReference type="AlphaFoldDB" id="A0A8J5I1G1"/>
<gene>
    <name evidence="11" type="ORF">ZIOFF_005437</name>
</gene>
<dbReference type="GO" id="GO:0005634">
    <property type="term" value="C:nucleus"/>
    <property type="evidence" value="ECO:0007669"/>
    <property type="project" value="UniProtKB-SubCell"/>
</dbReference>
<evidence type="ECO:0000256" key="6">
    <source>
        <dbReference type="ARBA" id="ARBA00023163"/>
    </source>
</evidence>
<evidence type="ECO:0000256" key="2">
    <source>
        <dbReference type="ARBA" id="ARBA00022723"/>
    </source>
</evidence>
<dbReference type="PROSITE" id="PS00028">
    <property type="entry name" value="ZINC_FINGER_C2H2_1"/>
    <property type="match status" value="1"/>
</dbReference>
<evidence type="ECO:0000256" key="7">
    <source>
        <dbReference type="ARBA" id="ARBA00023242"/>
    </source>
</evidence>
<reference evidence="11 12" key="1">
    <citation type="submission" date="2020-08" db="EMBL/GenBank/DDBJ databases">
        <title>Plant Genome Project.</title>
        <authorList>
            <person name="Zhang R.-G."/>
        </authorList>
    </citation>
    <scope>NUCLEOTIDE SEQUENCE [LARGE SCALE GENOMIC DNA]</scope>
    <source>
        <tissue evidence="11">Rhizome</tissue>
    </source>
</reference>
<dbReference type="Proteomes" id="UP000734854">
    <property type="component" value="Unassembled WGS sequence"/>
</dbReference>
<evidence type="ECO:0000256" key="3">
    <source>
        <dbReference type="ARBA" id="ARBA00022771"/>
    </source>
</evidence>
<organism evidence="11 12">
    <name type="scientific">Zingiber officinale</name>
    <name type="common">Ginger</name>
    <name type="synonym">Amomum zingiber</name>
    <dbReference type="NCBI Taxonomy" id="94328"/>
    <lineage>
        <taxon>Eukaryota</taxon>
        <taxon>Viridiplantae</taxon>
        <taxon>Streptophyta</taxon>
        <taxon>Embryophyta</taxon>
        <taxon>Tracheophyta</taxon>
        <taxon>Spermatophyta</taxon>
        <taxon>Magnoliopsida</taxon>
        <taxon>Liliopsida</taxon>
        <taxon>Zingiberales</taxon>
        <taxon>Zingiberaceae</taxon>
        <taxon>Zingiber</taxon>
    </lineage>
</organism>
<evidence type="ECO:0000256" key="5">
    <source>
        <dbReference type="ARBA" id="ARBA00023015"/>
    </source>
</evidence>
<dbReference type="PANTHER" id="PTHR45801">
    <property type="entry name" value="OS07G0101800 PROTEIN"/>
    <property type="match status" value="1"/>
</dbReference>
<accession>A0A8J5I1G1</accession>
<feature type="compositionally biased region" description="Basic and acidic residues" evidence="9">
    <location>
        <begin position="24"/>
        <end position="35"/>
    </location>
</feature>
<comment type="subcellular location">
    <subcellularLocation>
        <location evidence="1">Nucleus</location>
    </subcellularLocation>
</comment>
<sequence length="156" mass="17289">MENADPATPPRLHNRQSNQTSLSEESRSGEVDDRSSAINSSRSFDCTFCKRGFSNAQALGGHMNLHRRDKARLKRTSPCAEFPFNVAAVDDGSARVSSSLIIQLLPALAEESSSQGVRGHDHASRRVLGESDVEEQRMEMHREVDAELDLELRLGR</sequence>
<evidence type="ECO:0000313" key="11">
    <source>
        <dbReference type="EMBL" id="KAG6531621.1"/>
    </source>
</evidence>
<feature type="domain" description="C2H2-type" evidence="10">
    <location>
        <begin position="44"/>
        <end position="71"/>
    </location>
</feature>
<evidence type="ECO:0000256" key="1">
    <source>
        <dbReference type="ARBA" id="ARBA00004123"/>
    </source>
</evidence>
<dbReference type="InterPro" id="IPR052426">
    <property type="entry name" value="Plant_dev_regulator"/>
</dbReference>
<dbReference type="EMBL" id="JACMSC010000002">
    <property type="protein sequence ID" value="KAG6531621.1"/>
    <property type="molecule type" value="Genomic_DNA"/>
</dbReference>
<evidence type="ECO:0000259" key="10">
    <source>
        <dbReference type="PROSITE" id="PS50157"/>
    </source>
</evidence>
<keyword evidence="12" id="KW-1185">Reference proteome</keyword>
<dbReference type="PROSITE" id="PS50157">
    <property type="entry name" value="ZINC_FINGER_C2H2_2"/>
    <property type="match status" value="1"/>
</dbReference>
<dbReference type="GO" id="GO:0008270">
    <property type="term" value="F:zinc ion binding"/>
    <property type="evidence" value="ECO:0007669"/>
    <property type="project" value="UniProtKB-KW"/>
</dbReference>
<feature type="region of interest" description="Disordered" evidence="9">
    <location>
        <begin position="1"/>
        <end position="37"/>
    </location>
</feature>
<protein>
    <recommendedName>
        <fullName evidence="10">C2H2-type domain-containing protein</fullName>
    </recommendedName>
</protein>
<evidence type="ECO:0000256" key="4">
    <source>
        <dbReference type="ARBA" id="ARBA00022833"/>
    </source>
</evidence>
<evidence type="ECO:0000256" key="9">
    <source>
        <dbReference type="SAM" id="MobiDB-lite"/>
    </source>
</evidence>
<keyword evidence="7" id="KW-0539">Nucleus</keyword>
<keyword evidence="2" id="KW-0479">Metal-binding</keyword>
<keyword evidence="5" id="KW-0805">Transcription regulation</keyword>
<dbReference type="OrthoDB" id="780709at2759"/>
<keyword evidence="6" id="KW-0804">Transcription</keyword>
<dbReference type="InterPro" id="IPR013087">
    <property type="entry name" value="Znf_C2H2_type"/>
</dbReference>
<proteinExistence type="predicted"/>